<evidence type="ECO:0000313" key="3">
    <source>
        <dbReference type="Proteomes" id="UP000193404"/>
    </source>
</evidence>
<feature type="transmembrane region" description="Helical" evidence="1">
    <location>
        <begin position="321"/>
        <end position="340"/>
    </location>
</feature>
<feature type="transmembrane region" description="Helical" evidence="1">
    <location>
        <begin position="192"/>
        <end position="222"/>
    </location>
</feature>
<feature type="transmembrane region" description="Helical" evidence="1">
    <location>
        <begin position="34"/>
        <end position="57"/>
    </location>
</feature>
<dbReference type="EMBL" id="CP020477">
    <property type="protein sequence ID" value="ARM74991.1"/>
    <property type="molecule type" value="Genomic_DNA"/>
</dbReference>
<proteinExistence type="predicted"/>
<reference evidence="2 3" key="1">
    <citation type="submission" date="2017-03" db="EMBL/GenBank/DDBJ databases">
        <title>Sulfur activation and transportation mechanism of thermophilic Archaea Acidianus manzaensis YN-25.</title>
        <authorList>
            <person name="Ma Y."/>
            <person name="Yang Y."/>
            <person name="Xia J."/>
        </authorList>
    </citation>
    <scope>NUCLEOTIDE SEQUENCE [LARGE SCALE GENOMIC DNA]</scope>
    <source>
        <strain evidence="2 3">YN-25</strain>
    </source>
</reference>
<evidence type="ECO:0000256" key="1">
    <source>
        <dbReference type="SAM" id="Phobius"/>
    </source>
</evidence>
<feature type="transmembrane region" description="Helical" evidence="1">
    <location>
        <begin position="7"/>
        <end position="28"/>
    </location>
</feature>
<dbReference type="Proteomes" id="UP000193404">
    <property type="component" value="Chromosome"/>
</dbReference>
<feature type="transmembrane region" description="Helical" evidence="1">
    <location>
        <begin position="262"/>
        <end position="282"/>
    </location>
</feature>
<evidence type="ECO:0000313" key="2">
    <source>
        <dbReference type="EMBL" id="ARM74991.1"/>
    </source>
</evidence>
<keyword evidence="3" id="KW-1185">Reference proteome</keyword>
<feature type="transmembrane region" description="Helical" evidence="1">
    <location>
        <begin position="146"/>
        <end position="171"/>
    </location>
</feature>
<keyword evidence="1" id="KW-0472">Membrane</keyword>
<dbReference type="RefSeq" id="WP_148690745.1">
    <property type="nucleotide sequence ID" value="NZ_CP020477.1"/>
</dbReference>
<gene>
    <name evidence="2" type="ORF">B6F84_02395</name>
</gene>
<name>A0A1W6JXF8_9CREN</name>
<protein>
    <submittedName>
        <fullName evidence="2">Uncharacterized protein</fullName>
    </submittedName>
</protein>
<feature type="transmembrane region" description="Helical" evidence="1">
    <location>
        <begin position="69"/>
        <end position="89"/>
    </location>
</feature>
<feature type="transmembrane region" description="Helical" evidence="1">
    <location>
        <begin position="360"/>
        <end position="381"/>
    </location>
</feature>
<keyword evidence="1" id="KW-1133">Transmembrane helix</keyword>
<organism evidence="2 3">
    <name type="scientific">Acidianus manzaensis</name>
    <dbReference type="NCBI Taxonomy" id="282676"/>
    <lineage>
        <taxon>Archaea</taxon>
        <taxon>Thermoproteota</taxon>
        <taxon>Thermoprotei</taxon>
        <taxon>Sulfolobales</taxon>
        <taxon>Sulfolobaceae</taxon>
        <taxon>Acidianus</taxon>
    </lineage>
</organism>
<keyword evidence="1" id="KW-0812">Transmembrane</keyword>
<feature type="transmembrane region" description="Helical" evidence="1">
    <location>
        <begin position="234"/>
        <end position="255"/>
    </location>
</feature>
<dbReference type="AlphaFoldDB" id="A0A1W6JXF8"/>
<feature type="transmembrane region" description="Helical" evidence="1">
    <location>
        <begin position="402"/>
        <end position="424"/>
    </location>
</feature>
<dbReference type="OrthoDB" id="42384at2157"/>
<dbReference type="GeneID" id="41589732"/>
<dbReference type="KEGG" id="aman:B6F84_02395"/>
<dbReference type="STRING" id="282676.B6F84_02395"/>
<sequence>MTEERRQVIYAIISITILSVLFLLAYRINILNNPISAAIIAVGFFSAVAILLISLYPDILNPDRKIGKIDDIIVIIAILTYTIVGISLINGYGTDDMEYIAEAIKNILSGINPYTVIYHPYNVSPTYLISGKIASNYIYPPLSFMIYLPFYTILSIFHLQLYYINIINILFQDILSIIIYSKGKTLKDPIATLPVIFGFITAGILAPSFAGVNSTIWAAFIALSYIYDDKKSGIFLALANSFNQISWIITPFLLIYKRKSNFLDILYSYIITLSIINLPFLLWNPTAFMNIFTLDSHTIEVAVTGFTIFNMTTLFSVEPWFFTFTLAVTSVVLMYIYIRFFDKLKETLWIYPMLILWFEWRTLTSYFLMWPELAFLSIFNISSNIKMNRREIHFNKSIKIEVLGVLGIFFISISAVGLVSHIQYVSQNPIEVIKIEVPSHITNATVHINKLFILVKNTKNETVNVTLVRVSIPNSLNMVWNFSNGTIPPDAVGKICAYTSNPKLYINASSFTVQVYSNYFIASYKVTLYNETNSTYIKYENTTTT</sequence>
<accession>A0A1W6JXF8</accession>